<keyword evidence="9" id="KW-0677">Repeat</keyword>
<organism evidence="17 18">
    <name type="scientific">Aplysia californica</name>
    <name type="common">California sea hare</name>
    <dbReference type="NCBI Taxonomy" id="6500"/>
    <lineage>
        <taxon>Eukaryota</taxon>
        <taxon>Metazoa</taxon>
        <taxon>Spiralia</taxon>
        <taxon>Lophotrochozoa</taxon>
        <taxon>Mollusca</taxon>
        <taxon>Gastropoda</taxon>
        <taxon>Heterobranchia</taxon>
        <taxon>Euthyneura</taxon>
        <taxon>Tectipleura</taxon>
        <taxon>Aplysiida</taxon>
        <taxon>Aplysioidea</taxon>
        <taxon>Aplysiidae</taxon>
        <taxon>Aplysia</taxon>
    </lineage>
</organism>
<dbReference type="Gene3D" id="2.30.29.30">
    <property type="entry name" value="Pleckstrin-homology domain (PH domain)/Phosphotyrosine-binding domain (PTB)"/>
    <property type="match status" value="1"/>
</dbReference>
<evidence type="ECO:0000313" key="17">
    <source>
        <dbReference type="Proteomes" id="UP000694888"/>
    </source>
</evidence>
<feature type="region of interest" description="Disordered" evidence="13">
    <location>
        <begin position="3995"/>
        <end position="4195"/>
    </location>
</feature>
<dbReference type="Pfam" id="PF00435">
    <property type="entry name" value="Spectrin"/>
    <property type="match status" value="29"/>
</dbReference>
<evidence type="ECO:0000256" key="4">
    <source>
        <dbReference type="ARBA" id="ARBA00022467"/>
    </source>
</evidence>
<keyword evidence="8" id="KW-0493">Microtubule</keyword>
<dbReference type="CDD" id="cd21193">
    <property type="entry name" value="CH_beta_spectrin_rpt1"/>
    <property type="match status" value="1"/>
</dbReference>
<evidence type="ECO:0000256" key="8">
    <source>
        <dbReference type="ARBA" id="ARBA00022701"/>
    </source>
</evidence>
<gene>
    <name evidence="18" type="primary">LOC101851601</name>
</gene>
<sequence>MSNLDTQNFEKGRIKALQDERVYIQKKTFTKWANAFLEKVRMEIRDLFTDLADGKILMKLLEIISGENLGRPNKGVMRVQKVENVNRCLKFLATKVYFENIGAEDIVDGNPRLILGLIWTIILRFQIQEIIIDVDEEQDNSEKKSAKDALLLWCQRKTAGYPGVNITNFTNSWRNGLGFNALIHAHRPDLINYDRLDPADHIGNLNNAFDVADRELGIPKILDAEDVDVNRPDEKIIVTYVASYYHYFAKMKTEMTGGKRIAKIVGMIRDVEKLQDDYEGLTSDLLTWINQRVTALNSRDFPNSLEGIKKELILFNEYMTVDKPPKYREKGNIEAQYFNIQARLKANGQKQYVPPEGMLIHDIETAWLRLEKSEHGREVALKDELIRQERLDQLAHRFSRKAAIRETWLSDMEQILQEQIQCNNAAQTEAAVKKHEAISAEILARKDRFRALNALATELVQGNYRAKDKVKKKDQEVMQRWKQLLDKLESRKNILSGFNNLMSMFREIENIGEELAEVETKVKVTDCGKHLQATDDLLQQHALQEAQLQALTRRVKKLNRRSTQLGGGGPAEGDHLDKKLEALNKDLQRIQDLSNNRRTNLDTAKRYYQFLSDTEQEERWVAEKLEGAKSANVGKDLNAALMLLKKHDALEAEMQGRWRRCEQICGVGQDLVNQGHPSRSEIGSRIKSLMDKWNQLQDAAASRKTRLEDAIEAQQYYADANEAESWMKEKMPLVCSDDYGKDEASAQALASRHNRLDQDIRAFNVEIKRLEELAVLMTKAASEHNISPAKFMPVENGEQENGEEEEEEEVVEVPRQVEVEEVVEREMLQDVVETRKIPQVKAMYPYKGQGMKVDKGEVMILLQRTNGDWWQVRKADATEGFVPANYVKEVEPKVVQKVIKQPVKVPEKVKVKKIVMKKEVVKKKKSRSSLRRAPSVRSKSNLHFDKDNVESRQRGLTTQYSKLVKLSQARKISLEDAIKLFHFFSECNEFETWMKEKEVVLKSKDSLAEDMEAVKKKLENLLTSLAANKGRLDAINQLADVIVKSGSSQKDKVTQRKKEINDRWERLNQLKVEKEKSLKGASSIEMFKSTCDELLEWIKEKKNALTTDGMASNLKGIQALQRRHAQLERELVPMEEKMNRMNYLADSVRSSYPDEAGYVDQRQKDLLGEWQNLQGQAGSRKDTLSDANNQQRFNDDAKDLLLWASGVKRTLASAEMPHDVKSAEDMLKAHDEVMDDIKAHRDKLHSTCNLGLDIVSKNPKATEVKDKVKKLKAEEKAINDMWEDRQKQLQDAYNLQVFNREADQIDAVTSSHEAFLDFDDMGSTVDDVEGLFRRHEDFEKKLQAQDDKVKALNELADKLVAEGHPDSEKIDKRRKSVLERRQKAKDRAADRHQALLASQAFQKFKRDANELSDWMKEKMKTATDESYRDLSNLQAKLQKHAAFEAELKANNERLKGLNNTGDALIASRHPKSPEVKTITEKLNRQWAELNDRAQDKGNKLREAGAQHMLNRALEDAQTKLDEMEKSSANRDLGSDLRGVKELLKKHQNLETDLSTLSETIRGIMAQGKEMADAGHFNSAGIRQAIDDFNNRFNNLKPAVAHRKTQLEESLEYHQFVFDADSEIQWIKEHLPAAASTDYGKNLIDVQKLHKKHQDLDREIQGHQGAIDKVTSEGDRLVAGHHFNSKAIRDKNQELQVSWDDLLKKCKNRKKNMDISLQTQKYFSEVAEVEAWINDKMALVTSKDFGKDENAADKLLAKNNVLETDIQTYQAIVNGLGKESSRLFKLGYSDPQALRKAQEQLQDNLNKLKRLAAERGRNLEQSKRLHAYMREAEEFEAWIQEQMLTASSEEYGQDYEHLEILRSKFDEFKRKVEAGSERFNRCERQAKYLMEDRGSHTAEVTARQEKVRESWNSLLETIDNRDQKLHGAGEIHRFNRDVEDALSRIQEKNSSIPDDLGRDYNSTLTFLKKHEAFENELVALEGQLQVLIDDSTRLQEAYPGENAEQIEQLQAAVVDDWTELQTKADHRKALLLAAADLHKFMASARDLLDWAKETEAEMKMDHNVRDVNGADLLRQRHEEIRAEIEARQDTFDSVIGTGDALVKNDHYAKDEVKAKVGQVQRARQQLQNTWQERKDLYDQVYDLHVFLRDTELLNRISSTQEAYLQNPDTGESVEQVEGLLRKHEAFQKVLENQNEKLTGITEHGQQLVDSQHFEAPNVKRTVAEVTSRRKNIQTLSAQKHGNLSDSLLYQQYCRDENETESWIDDKLKVAYEDDFKDVTDLYDKMKKLQKHQAFHGEIVANTDRINSIKQVGELLIQKRHRAKGEIQQSLQRLTGKWEELLRASANRGKGLEEAKDILEFMEQVDKVLVWIREKETLVQQNDLGKDYEHCLELRKKANDLESAGITVDDKRIKAINSLADRLISQGRTDTIQVKEKRALMNEKWNNLQGALNDYKSRLAAALEIHAFIRDVDDMNERIHEKEKLLSVEDLGKDLTAVQALQRKQEEVERDMTALQNQLEKMETQAGKLCQKYRDRAQEIELKKQEAEDNWERLEDLSDARKAKLAESYQLQKFLSDARELINWSNDMITRMNEEELAKDVTEAENMLQMHHERKAEIEGRKSHFSLVREHGNNLINSKHYASEEVQKMVKQLDSTRLALGGAWDKRSKLLTQCHNLQMFKETAEQADSWLGTKEAFLANEDVGNTLYSVESLMKKHEGFEKTTQAQEDRIEELKQFASDLSEDSHYATDEINSRCQAVLTRRKRVWETSGTRKKTLEDSRNYQLFLRNLYEVSGWINEKLQVALDESYRDPTNLQAKLQKHSAFEAELSANRNRVDSVVEEGQGLVNQRHYASADIRKKLEELELQWQALIASSAEKKDRLQDAHQAMLFNRVVTDLVVWMDEVENQLMSEDHGKDLSSVNSLLNKHQQLEQDMGSHKEKVTDVMDAAQVFKEAKHFMNKDLQASAREISERYNSLYDPCHTRKENLEEARRMYQFFRDVEDELSWIQDRRPLAETQDLGNSLSAVQNLMKKHQALESEIVAHEPLIEAVATSAQQMVRGKHFAAPEIQSRLDSLHKNLSELKKKTSDRKNKLRDALEAQKFYTEVSELEQWMKEKLPQLTSSDLGKDQDSVQALTKKLDALERDIDNFANSIGELSALSRTLTDRGHYDSENIARTQAEIERQYSQLQDLTTQRRKKLLDSKKLYEFYHEADVLESWLADRTVIASSEDYGQDLEHVEVLQQRFEDFLHDLTTNEERVTSVLGRAKAMLDNGHFEAAGIQARTQNIETQWEELKEISQARQDALGGAKEVHMYCRDADDTLEWIQEKDLVVSSDDFGHDLESSQALISRHEGLERDMAAISDQVESITKEAERLISTFPDAQEHIAAKHEEMVGAWNVLVEKAGHRKEKLTQAEQLQMYFNDYRELTAWVSEMMAIISADELAHDLAGAEAMMVRYKEHKAEVDSRREAFTKFHQTGQAFLQNKHFLSDEIEEKMSQLDQSLEGLLRTMSHRHGLHEQNLEAQKLRHEIEQIEAWMSLREPLLKGKNGGSIEEVEELLRRHADFEKTVDAQGSRVNNLCKDKVSVRVKVRVNNLCKDKVEKAVAEQKLLEQQQQVEDEARREKDRLDELRKKEQDRILEAHQVERRKEEEQRKAKEVLLRRQKEENGEDDRRNEDRLDRSTVKNLIGRSQSIKMTVRPDGSKSDIQRAVSFRARSDQPTSPTVSLQKAANFRQASVDDQYSPTSERGRSPPSRSPPPVEETAETTLPSSPAADTSSLAEEDDSPAPALPHAPPPMSSPPKQQRASSPEDGRATSPSYSKRGGLSPPLSPTGMMNKRVDLVKEESKKTKRTPSFNIRRRTRSFKDKYKLPENLPPAELEGLVDRKQELQAGGKKATIRSWKNYYTVLFGQLICFFKDKEGFVESQAAAPPLNIHRSQSEVAADYTKKQHVLRLRLHDGAEYLLEFPSPDTMRLWQQKIQYYSDQESMFDSLNLALPEPSADEDLDPSEQFARSSYQGQEARDVSPPPPSHLPPADQPPTAATSTNSASFTSGPAPPPPGPAPPQPMPRTIEHVISSDVSTVAAADDRSPAHSRTSSLPSNNSEDDYQQQPLGEEYGQEKDSSFDEEVQYRARQPGGASSSRPASEYVMSSSRQEDMQDKEKRKSHGGVFGFLKKKKDKEHKEHKEKEHKKEKSTHV</sequence>
<feature type="domain" description="Calponin-homology (CH)" evidence="16">
    <location>
        <begin position="144"/>
        <end position="249"/>
    </location>
</feature>
<evidence type="ECO:0000259" key="14">
    <source>
        <dbReference type="PROSITE" id="PS50002"/>
    </source>
</evidence>
<dbReference type="PROSITE" id="PS50021">
    <property type="entry name" value="CH"/>
    <property type="match status" value="2"/>
</dbReference>
<feature type="compositionally biased region" description="Polar residues" evidence="13">
    <location>
        <begin position="4090"/>
        <end position="4100"/>
    </location>
</feature>
<dbReference type="InterPro" id="IPR036872">
    <property type="entry name" value="CH_dom_sf"/>
</dbReference>
<feature type="compositionally biased region" description="Basic and acidic residues" evidence="13">
    <location>
        <begin position="3644"/>
        <end position="3681"/>
    </location>
</feature>
<dbReference type="InterPro" id="IPR001849">
    <property type="entry name" value="PH_domain"/>
</dbReference>
<evidence type="ECO:0000256" key="12">
    <source>
        <dbReference type="SAM" id="Coils"/>
    </source>
</evidence>
<dbReference type="InterPro" id="IPR011993">
    <property type="entry name" value="PH-like_dom_sf"/>
</dbReference>
<evidence type="ECO:0000259" key="16">
    <source>
        <dbReference type="PROSITE" id="PS50021"/>
    </source>
</evidence>
<dbReference type="SMART" id="SM00150">
    <property type="entry name" value="SPEC"/>
    <property type="match status" value="29"/>
</dbReference>
<feature type="compositionally biased region" description="Low complexity" evidence="13">
    <location>
        <begin position="4036"/>
        <end position="4051"/>
    </location>
</feature>
<evidence type="ECO:0000256" key="13">
    <source>
        <dbReference type="SAM" id="MobiDB-lite"/>
    </source>
</evidence>
<feature type="compositionally biased region" description="Basic and acidic residues" evidence="13">
    <location>
        <begin position="3835"/>
        <end position="3845"/>
    </location>
</feature>
<feature type="coiled-coil region" evidence="12">
    <location>
        <begin position="3064"/>
        <end position="3095"/>
    </location>
</feature>
<dbReference type="PANTHER" id="PTHR11915">
    <property type="entry name" value="SPECTRIN/FILAMIN RELATED CYTOSKELETAL PROTEIN"/>
    <property type="match status" value="1"/>
</dbReference>
<evidence type="ECO:0000256" key="11">
    <source>
        <dbReference type="PROSITE-ProRule" id="PRU00192"/>
    </source>
</evidence>
<name>A0ABM1A7R6_APLCA</name>
<dbReference type="CDD" id="cd10571">
    <property type="entry name" value="PH_beta_spectrin"/>
    <property type="match status" value="1"/>
</dbReference>
<dbReference type="SUPFAM" id="SSF46966">
    <property type="entry name" value="Spectrin repeat"/>
    <property type="match status" value="23"/>
</dbReference>
<dbReference type="PRINTS" id="PR00683">
    <property type="entry name" value="SPECTRINPH"/>
</dbReference>
<dbReference type="InterPro" id="IPR002017">
    <property type="entry name" value="Spectrin_repeat"/>
</dbReference>
<accession>A0ABM1A7R6</accession>
<feature type="compositionally biased region" description="Pro residues" evidence="13">
    <location>
        <begin position="3786"/>
        <end position="3797"/>
    </location>
</feature>
<feature type="coiled-coil region" evidence="12">
    <location>
        <begin position="1506"/>
        <end position="1559"/>
    </location>
</feature>
<dbReference type="PROSITE" id="PS00019">
    <property type="entry name" value="ACTININ_1"/>
    <property type="match status" value="1"/>
</dbReference>
<dbReference type="Gene3D" id="1.10.418.10">
    <property type="entry name" value="Calponin-like domain"/>
    <property type="match status" value="2"/>
</dbReference>
<dbReference type="Gene3D" id="1.20.58.60">
    <property type="match status" value="26"/>
</dbReference>
<dbReference type="SUPFAM" id="SSF50044">
    <property type="entry name" value="SH3-domain"/>
    <property type="match status" value="1"/>
</dbReference>
<dbReference type="InterPro" id="IPR001589">
    <property type="entry name" value="Actinin_actin-bd_CS"/>
</dbReference>
<feature type="region of interest" description="Disordered" evidence="13">
    <location>
        <begin position="923"/>
        <end position="950"/>
    </location>
</feature>
<protein>
    <submittedName>
        <fullName evidence="18">Spectrin beta chain, non-erythrocytic 2</fullName>
    </submittedName>
</protein>
<dbReference type="InterPro" id="IPR036028">
    <property type="entry name" value="SH3-like_dom_sf"/>
</dbReference>
<dbReference type="RefSeq" id="XP_012942472.1">
    <property type="nucleotide sequence ID" value="XM_013087018.2"/>
</dbReference>
<dbReference type="InterPro" id="IPR001452">
    <property type="entry name" value="SH3_domain"/>
</dbReference>
<keyword evidence="12" id="KW-0175">Coiled coil</keyword>
<keyword evidence="4" id="KW-0117">Actin capping</keyword>
<evidence type="ECO:0000256" key="1">
    <source>
        <dbReference type="ARBA" id="ARBA00004496"/>
    </source>
</evidence>
<feature type="coiled-coil region" evidence="12">
    <location>
        <begin position="2069"/>
        <end position="2128"/>
    </location>
</feature>
<dbReference type="InterPro" id="IPR001605">
    <property type="entry name" value="PH_dom-spectrin-type"/>
</dbReference>
<dbReference type="Proteomes" id="UP000694888">
    <property type="component" value="Unplaced"/>
</dbReference>
<feature type="compositionally biased region" description="Polar residues" evidence="13">
    <location>
        <begin position="3763"/>
        <end position="3777"/>
    </location>
</feature>
<dbReference type="Gene3D" id="2.30.30.40">
    <property type="entry name" value="SH3 Domains"/>
    <property type="match status" value="1"/>
</dbReference>
<keyword evidence="6" id="KW-0597">Phosphoprotein</keyword>
<feature type="compositionally biased region" description="Basic and acidic residues" evidence="13">
    <location>
        <begin position="4178"/>
        <end position="4195"/>
    </location>
</feature>
<evidence type="ECO:0000313" key="18">
    <source>
        <dbReference type="RefSeq" id="XP_012942472.1"/>
    </source>
</evidence>
<dbReference type="GeneID" id="101851601"/>
<feature type="domain" description="Calponin-homology (CH)" evidence="16">
    <location>
        <begin position="23"/>
        <end position="126"/>
    </location>
</feature>
<dbReference type="CDD" id="cd00174">
    <property type="entry name" value="SH3"/>
    <property type="match status" value="1"/>
</dbReference>
<feature type="coiled-coil region" evidence="12">
    <location>
        <begin position="3124"/>
        <end position="3193"/>
    </location>
</feature>
<feature type="coiled-coil region" evidence="12">
    <location>
        <begin position="471"/>
        <end position="596"/>
    </location>
</feature>
<evidence type="ECO:0000256" key="3">
    <source>
        <dbReference type="ARBA" id="ARBA00022443"/>
    </source>
</evidence>
<evidence type="ECO:0000256" key="9">
    <source>
        <dbReference type="ARBA" id="ARBA00022737"/>
    </source>
</evidence>
<feature type="coiled-coil region" evidence="12">
    <location>
        <begin position="1001"/>
        <end position="1028"/>
    </location>
</feature>
<evidence type="ECO:0000256" key="5">
    <source>
        <dbReference type="ARBA" id="ARBA00022490"/>
    </source>
</evidence>
<dbReference type="SMART" id="SM00326">
    <property type="entry name" value="SH3"/>
    <property type="match status" value="1"/>
</dbReference>
<feature type="coiled-coil region" evidence="12">
    <location>
        <begin position="2496"/>
        <end position="2555"/>
    </location>
</feature>
<feature type="region of interest" description="Disordered" evidence="13">
    <location>
        <begin position="3644"/>
        <end position="3861"/>
    </location>
</feature>
<dbReference type="PROSITE" id="PS50003">
    <property type="entry name" value="PH_DOMAIN"/>
    <property type="match status" value="1"/>
</dbReference>
<feature type="compositionally biased region" description="Pro residues" evidence="13">
    <location>
        <begin position="4023"/>
        <end position="4035"/>
    </location>
</feature>
<dbReference type="Pfam" id="PF15410">
    <property type="entry name" value="PH_9"/>
    <property type="match status" value="1"/>
</dbReference>
<dbReference type="SUPFAM" id="SSF47576">
    <property type="entry name" value="Calponin-homology domain, CH-domain"/>
    <property type="match status" value="1"/>
</dbReference>
<keyword evidence="10" id="KW-0009">Actin-binding</keyword>
<dbReference type="Pfam" id="PF00307">
    <property type="entry name" value="CH"/>
    <property type="match status" value="2"/>
</dbReference>
<proteinExistence type="inferred from homology"/>
<evidence type="ECO:0000256" key="7">
    <source>
        <dbReference type="ARBA" id="ARBA00022658"/>
    </source>
</evidence>
<reference evidence="18" key="1">
    <citation type="submission" date="2025-08" db="UniProtKB">
        <authorList>
            <consortium name="RefSeq"/>
        </authorList>
    </citation>
    <scope>IDENTIFICATION</scope>
</reference>
<dbReference type="PROSITE" id="PS50002">
    <property type="entry name" value="SH3"/>
    <property type="match status" value="1"/>
</dbReference>
<dbReference type="SUPFAM" id="SSF50729">
    <property type="entry name" value="PH domain-like"/>
    <property type="match status" value="1"/>
</dbReference>
<feature type="compositionally biased region" description="Pro residues" evidence="13">
    <location>
        <begin position="4052"/>
        <end position="4065"/>
    </location>
</feature>
<evidence type="ECO:0000256" key="6">
    <source>
        <dbReference type="ARBA" id="ARBA00022553"/>
    </source>
</evidence>
<feature type="coiled-coil region" evidence="12">
    <location>
        <begin position="1110"/>
        <end position="1137"/>
    </location>
</feature>
<comment type="similarity">
    <text evidence="2">Belongs to the spectrin family.</text>
</comment>
<keyword evidence="7" id="KW-0344">Guanine-nucleotide releasing factor</keyword>
<feature type="compositionally biased region" description="Polar residues" evidence="13">
    <location>
        <begin position="3716"/>
        <end position="3740"/>
    </location>
</feature>
<dbReference type="CDD" id="cd00176">
    <property type="entry name" value="SPEC"/>
    <property type="match status" value="18"/>
</dbReference>
<feature type="compositionally biased region" description="Polar residues" evidence="13">
    <location>
        <begin position="4135"/>
        <end position="4150"/>
    </location>
</feature>
<evidence type="ECO:0000256" key="2">
    <source>
        <dbReference type="ARBA" id="ARBA00006826"/>
    </source>
</evidence>
<dbReference type="SMART" id="SM00233">
    <property type="entry name" value="PH"/>
    <property type="match status" value="1"/>
</dbReference>
<keyword evidence="5" id="KW-0963">Cytoplasm</keyword>
<dbReference type="InterPro" id="IPR001715">
    <property type="entry name" value="CH_dom"/>
</dbReference>
<feature type="domain" description="PH" evidence="15">
    <location>
        <begin position="3874"/>
        <end position="3982"/>
    </location>
</feature>
<feature type="domain" description="SH3" evidence="14">
    <location>
        <begin position="835"/>
        <end position="892"/>
    </location>
</feature>
<dbReference type="CDD" id="cd21194">
    <property type="entry name" value="CH_beta_spectrin_rpt2"/>
    <property type="match status" value="1"/>
</dbReference>
<evidence type="ECO:0000259" key="15">
    <source>
        <dbReference type="PROSITE" id="PS50003"/>
    </source>
</evidence>
<evidence type="ECO:0000256" key="10">
    <source>
        <dbReference type="ARBA" id="ARBA00023203"/>
    </source>
</evidence>
<keyword evidence="3 11" id="KW-0728">SH3 domain</keyword>
<feature type="compositionally biased region" description="Basic and acidic residues" evidence="13">
    <location>
        <begin position="4151"/>
        <end position="4160"/>
    </location>
</feature>
<dbReference type="InterPro" id="IPR041681">
    <property type="entry name" value="PH_9"/>
</dbReference>
<comment type="subcellular location">
    <subcellularLocation>
        <location evidence="1">Cytoplasm</location>
    </subcellularLocation>
</comment>
<dbReference type="InterPro" id="IPR018159">
    <property type="entry name" value="Spectrin/alpha-actinin"/>
</dbReference>
<keyword evidence="17" id="KW-1185">Reference proteome</keyword>
<feature type="coiled-coil region" evidence="12">
    <location>
        <begin position="1335"/>
        <end position="1362"/>
    </location>
</feature>
<dbReference type="Pfam" id="PF00018">
    <property type="entry name" value="SH3_1"/>
    <property type="match status" value="1"/>
</dbReference>
<dbReference type="SMART" id="SM00033">
    <property type="entry name" value="CH"/>
    <property type="match status" value="2"/>
</dbReference>